<evidence type="ECO:0000313" key="3">
    <source>
        <dbReference type="Proteomes" id="UP000257109"/>
    </source>
</evidence>
<comment type="caution">
    <text evidence="2">The sequence shown here is derived from an EMBL/GenBank/DDBJ whole genome shotgun (WGS) entry which is preliminary data.</text>
</comment>
<dbReference type="OrthoDB" id="1929490at2759"/>
<organism evidence="2 3">
    <name type="scientific">Mucuna pruriens</name>
    <name type="common">Velvet bean</name>
    <name type="synonym">Dolichos pruriens</name>
    <dbReference type="NCBI Taxonomy" id="157652"/>
    <lineage>
        <taxon>Eukaryota</taxon>
        <taxon>Viridiplantae</taxon>
        <taxon>Streptophyta</taxon>
        <taxon>Embryophyta</taxon>
        <taxon>Tracheophyta</taxon>
        <taxon>Spermatophyta</taxon>
        <taxon>Magnoliopsida</taxon>
        <taxon>eudicotyledons</taxon>
        <taxon>Gunneridae</taxon>
        <taxon>Pentapetalae</taxon>
        <taxon>rosids</taxon>
        <taxon>fabids</taxon>
        <taxon>Fabales</taxon>
        <taxon>Fabaceae</taxon>
        <taxon>Papilionoideae</taxon>
        <taxon>50 kb inversion clade</taxon>
        <taxon>NPAAA clade</taxon>
        <taxon>indigoferoid/millettioid clade</taxon>
        <taxon>Phaseoleae</taxon>
        <taxon>Mucuna</taxon>
    </lineage>
</organism>
<dbReference type="Gene3D" id="3.30.70.270">
    <property type="match status" value="1"/>
</dbReference>
<protein>
    <recommendedName>
        <fullName evidence="1">Reverse transcriptase domain-containing protein</fullName>
    </recommendedName>
</protein>
<dbReference type="AlphaFoldDB" id="A0A371GI69"/>
<dbReference type="PANTHER" id="PTHR24559">
    <property type="entry name" value="TRANSPOSON TY3-I GAG-POL POLYPROTEIN"/>
    <property type="match status" value="1"/>
</dbReference>
<gene>
    <name evidence="2" type="ORF">CR513_27926</name>
</gene>
<sequence>MTKSDHPGCSQERNRIIYPILDNQWVSLIQVVPKKFEMTVMKNWHDELNSWRVCINYWKLNQAAGKDHFPLRFIDQVLERLAKKSHYYFLDGFSVYMQIHITLVDQHKTTLTCPFSTFAYTQMSFGLCNAPSMFERCMISIFADLLKDCIEVFMDDFIVYVESFEACLENLSRVLTRCIETNLVLNF</sequence>
<dbReference type="InterPro" id="IPR043502">
    <property type="entry name" value="DNA/RNA_pol_sf"/>
</dbReference>
<dbReference type="InterPro" id="IPR053134">
    <property type="entry name" value="RNA-dir_DNA_polymerase"/>
</dbReference>
<evidence type="ECO:0000259" key="1">
    <source>
        <dbReference type="Pfam" id="PF00078"/>
    </source>
</evidence>
<dbReference type="Gene3D" id="3.10.10.10">
    <property type="entry name" value="HIV Type 1 Reverse Transcriptase, subunit A, domain 1"/>
    <property type="match status" value="1"/>
</dbReference>
<feature type="domain" description="Reverse transcriptase" evidence="1">
    <location>
        <begin position="48"/>
        <end position="186"/>
    </location>
</feature>
<feature type="non-terminal residue" evidence="2">
    <location>
        <position position="1"/>
    </location>
</feature>
<dbReference type="InterPro" id="IPR000477">
    <property type="entry name" value="RT_dom"/>
</dbReference>
<dbReference type="EMBL" id="QJKJ01005448">
    <property type="protein sequence ID" value="RDX90236.1"/>
    <property type="molecule type" value="Genomic_DNA"/>
</dbReference>
<evidence type="ECO:0000313" key="2">
    <source>
        <dbReference type="EMBL" id="RDX90236.1"/>
    </source>
</evidence>
<accession>A0A371GI69</accession>
<dbReference type="InterPro" id="IPR043128">
    <property type="entry name" value="Rev_trsase/Diguanyl_cyclase"/>
</dbReference>
<proteinExistence type="predicted"/>
<dbReference type="PANTHER" id="PTHR24559:SF444">
    <property type="entry name" value="REVERSE TRANSCRIPTASE DOMAIN-CONTAINING PROTEIN"/>
    <property type="match status" value="1"/>
</dbReference>
<keyword evidence="3" id="KW-1185">Reference proteome</keyword>
<dbReference type="SUPFAM" id="SSF56672">
    <property type="entry name" value="DNA/RNA polymerases"/>
    <property type="match status" value="1"/>
</dbReference>
<dbReference type="CDD" id="cd01647">
    <property type="entry name" value="RT_LTR"/>
    <property type="match status" value="1"/>
</dbReference>
<reference evidence="2" key="1">
    <citation type="submission" date="2018-05" db="EMBL/GenBank/DDBJ databases">
        <title>Draft genome of Mucuna pruriens seed.</title>
        <authorList>
            <person name="Nnadi N.E."/>
            <person name="Vos R."/>
            <person name="Hasami M.H."/>
            <person name="Devisetty U.K."/>
            <person name="Aguiy J.C."/>
        </authorList>
    </citation>
    <scope>NUCLEOTIDE SEQUENCE [LARGE SCALE GENOMIC DNA]</scope>
    <source>
        <strain evidence="2">JCA_2017</strain>
    </source>
</reference>
<dbReference type="Proteomes" id="UP000257109">
    <property type="component" value="Unassembled WGS sequence"/>
</dbReference>
<dbReference type="Pfam" id="PF00078">
    <property type="entry name" value="RVT_1"/>
    <property type="match status" value="1"/>
</dbReference>
<name>A0A371GI69_MUCPR</name>